<comment type="caution">
    <text evidence="2">The sequence shown here is derived from an EMBL/GenBank/DDBJ whole genome shotgun (WGS) entry which is preliminary data.</text>
</comment>
<evidence type="ECO:0000256" key="1">
    <source>
        <dbReference type="SAM" id="MobiDB-lite"/>
    </source>
</evidence>
<dbReference type="EMBL" id="JBHSQQ010000046">
    <property type="protein sequence ID" value="MFC5941997.1"/>
    <property type="molecule type" value="Genomic_DNA"/>
</dbReference>
<feature type="region of interest" description="Disordered" evidence="1">
    <location>
        <begin position="56"/>
        <end position="82"/>
    </location>
</feature>
<accession>A0ABW1HKD8</accession>
<evidence type="ECO:0008006" key="4">
    <source>
        <dbReference type="Google" id="ProtNLM"/>
    </source>
</evidence>
<organism evidence="2 3">
    <name type="scientific">Micromonospora harpali</name>
    <dbReference type="NCBI Taxonomy" id="1490225"/>
    <lineage>
        <taxon>Bacteria</taxon>
        <taxon>Bacillati</taxon>
        <taxon>Actinomycetota</taxon>
        <taxon>Actinomycetes</taxon>
        <taxon>Micromonosporales</taxon>
        <taxon>Micromonosporaceae</taxon>
        <taxon>Micromonospora</taxon>
    </lineage>
</organism>
<proteinExistence type="predicted"/>
<protein>
    <recommendedName>
        <fullName evidence="4">Acyl-CoA carboxylase epsilon subunit</fullName>
    </recommendedName>
</protein>
<evidence type="ECO:0000313" key="3">
    <source>
        <dbReference type="Proteomes" id="UP001596207"/>
    </source>
</evidence>
<gene>
    <name evidence="2" type="ORF">ACFPZ4_10965</name>
</gene>
<sequence length="82" mass="8481">MEVWLIGTRAELDAAIAALTAVAYIVQAGDRQPLVGADAGRHRVFLRLALTPARRGVRPAGPASNSGGTVLPFPDRFTGGAA</sequence>
<dbReference type="RefSeq" id="WP_353900194.1">
    <property type="nucleotide sequence ID" value="NZ_CP158970.1"/>
</dbReference>
<dbReference type="Proteomes" id="UP001596207">
    <property type="component" value="Unassembled WGS sequence"/>
</dbReference>
<name>A0ABW1HKD8_9ACTN</name>
<keyword evidence="3" id="KW-1185">Reference proteome</keyword>
<evidence type="ECO:0000313" key="2">
    <source>
        <dbReference type="EMBL" id="MFC5941997.1"/>
    </source>
</evidence>
<reference evidence="3" key="1">
    <citation type="journal article" date="2019" name="Int. J. Syst. Evol. Microbiol.">
        <title>The Global Catalogue of Microorganisms (GCM) 10K type strain sequencing project: providing services to taxonomists for standard genome sequencing and annotation.</title>
        <authorList>
            <consortium name="The Broad Institute Genomics Platform"/>
            <consortium name="The Broad Institute Genome Sequencing Center for Infectious Disease"/>
            <person name="Wu L."/>
            <person name="Ma J."/>
        </authorList>
    </citation>
    <scope>NUCLEOTIDE SEQUENCE [LARGE SCALE GENOMIC DNA]</scope>
    <source>
        <strain evidence="3">CGMCC 4.7173</strain>
    </source>
</reference>